<proteinExistence type="predicted"/>
<gene>
    <name evidence="2" type="ORF">PCOR1329_LOCUS2815</name>
</gene>
<keyword evidence="3" id="KW-1185">Reference proteome</keyword>
<organism evidence="2 3">
    <name type="scientific">Prorocentrum cordatum</name>
    <dbReference type="NCBI Taxonomy" id="2364126"/>
    <lineage>
        <taxon>Eukaryota</taxon>
        <taxon>Sar</taxon>
        <taxon>Alveolata</taxon>
        <taxon>Dinophyceae</taxon>
        <taxon>Prorocentrales</taxon>
        <taxon>Prorocentraceae</taxon>
        <taxon>Prorocentrum</taxon>
    </lineage>
</organism>
<evidence type="ECO:0000313" key="3">
    <source>
        <dbReference type="Proteomes" id="UP001189429"/>
    </source>
</evidence>
<feature type="region of interest" description="Disordered" evidence="1">
    <location>
        <begin position="130"/>
        <end position="190"/>
    </location>
</feature>
<comment type="caution">
    <text evidence="2">The sequence shown here is derived from an EMBL/GenBank/DDBJ whole genome shotgun (WGS) entry which is preliminary data.</text>
</comment>
<evidence type="ECO:0000313" key="2">
    <source>
        <dbReference type="EMBL" id="CAK0792114.1"/>
    </source>
</evidence>
<feature type="compositionally biased region" description="Polar residues" evidence="1">
    <location>
        <begin position="137"/>
        <end position="153"/>
    </location>
</feature>
<reference evidence="2" key="1">
    <citation type="submission" date="2023-10" db="EMBL/GenBank/DDBJ databases">
        <authorList>
            <person name="Chen Y."/>
            <person name="Shah S."/>
            <person name="Dougan E. K."/>
            <person name="Thang M."/>
            <person name="Chan C."/>
        </authorList>
    </citation>
    <scope>NUCLEOTIDE SEQUENCE [LARGE SCALE GENOMIC DNA]</scope>
</reference>
<feature type="compositionally biased region" description="Low complexity" evidence="1">
    <location>
        <begin position="161"/>
        <end position="190"/>
    </location>
</feature>
<evidence type="ECO:0008006" key="4">
    <source>
        <dbReference type="Google" id="ProtNLM"/>
    </source>
</evidence>
<protein>
    <recommendedName>
        <fullName evidence="4">Beta-galactosidase</fullName>
    </recommendedName>
</protein>
<accession>A0ABN9PGN7</accession>
<evidence type="ECO:0000256" key="1">
    <source>
        <dbReference type="SAM" id="MobiDB-lite"/>
    </source>
</evidence>
<dbReference type="EMBL" id="CAUYUJ010000714">
    <property type="protein sequence ID" value="CAK0792114.1"/>
    <property type="molecule type" value="Genomic_DNA"/>
</dbReference>
<dbReference type="Proteomes" id="UP001189429">
    <property type="component" value="Unassembled WGS sequence"/>
</dbReference>
<name>A0ABN9PGN7_9DINO</name>
<sequence>MAGGFLKKDQLDAGGAWSVWPRRGGKTFKGFLGYGYSRAFAEGGRVAQDIDPADWDLVPFPVARTGPSGGGDSFYTDGDRAHRGDYSNLVGKTFRFTISGLGGLDCGCNANFYAVRVGAGCDGSGNNGGLCEDESTSSRATSLPGTPRCTPSPTAGRRTRTACAPATAVRSPRSRTSPPSTGRSTGPRAP</sequence>